<evidence type="ECO:0000256" key="1">
    <source>
        <dbReference type="SAM" id="SignalP"/>
    </source>
</evidence>
<keyword evidence="3" id="KW-1185">Reference proteome</keyword>
<evidence type="ECO:0000313" key="3">
    <source>
        <dbReference type="Proteomes" id="UP000049983"/>
    </source>
</evidence>
<gene>
    <name evidence="2" type="ORF">LA5096_01076</name>
</gene>
<dbReference type="AlphaFoldDB" id="A0A0M6Z6J2"/>
<protein>
    <submittedName>
        <fullName evidence="2">Uncharacterized protein</fullName>
    </submittedName>
</protein>
<feature type="chain" id="PRO_5009787669" evidence="1">
    <location>
        <begin position="22"/>
        <end position="116"/>
    </location>
</feature>
<dbReference type="RefSeq" id="WP_055114877.1">
    <property type="nucleotide sequence ID" value="NZ_CXWA01000002.1"/>
</dbReference>
<evidence type="ECO:0000313" key="2">
    <source>
        <dbReference type="EMBL" id="CTQ66371.1"/>
    </source>
</evidence>
<keyword evidence="1" id="KW-0732">Signal</keyword>
<proteinExistence type="predicted"/>
<dbReference type="OrthoDB" id="9995830at2"/>
<dbReference type="Proteomes" id="UP000049983">
    <property type="component" value="Unassembled WGS sequence"/>
</dbReference>
<dbReference type="EMBL" id="CXWC01000002">
    <property type="protein sequence ID" value="CTQ66371.1"/>
    <property type="molecule type" value="Genomic_DNA"/>
</dbReference>
<name>A0A0M6Z6J2_9HYPH</name>
<reference evidence="3" key="1">
    <citation type="submission" date="2015-07" db="EMBL/GenBank/DDBJ databases">
        <authorList>
            <person name="Rodrigo-Torres Lidia"/>
            <person name="Arahal R.David."/>
        </authorList>
    </citation>
    <scope>NUCLEOTIDE SEQUENCE [LARGE SCALE GENOMIC DNA]</scope>
    <source>
        <strain evidence="3">CECT 5096</strain>
    </source>
</reference>
<organism evidence="2 3">
    <name type="scientific">Roseibium album</name>
    <dbReference type="NCBI Taxonomy" id="311410"/>
    <lineage>
        <taxon>Bacteria</taxon>
        <taxon>Pseudomonadati</taxon>
        <taxon>Pseudomonadota</taxon>
        <taxon>Alphaproteobacteria</taxon>
        <taxon>Hyphomicrobiales</taxon>
        <taxon>Stappiaceae</taxon>
        <taxon>Roseibium</taxon>
    </lineage>
</organism>
<dbReference type="GeneID" id="97668508"/>
<feature type="signal peptide" evidence="1">
    <location>
        <begin position="1"/>
        <end position="21"/>
    </location>
</feature>
<sequence>MKFRSLFLAGLFTLSGGTAFAACEYNGTYYSAGSQLCFDGWLQECTVADYWKAVGMCHHQPDQMDPLAHQMGFSTVLITQSLKENQPKNVTPIKAFAHFHKGLDAASFEHLEIRPH</sequence>
<accession>A0A0M6Z6J2</accession>
<dbReference type="PROSITE" id="PS51257">
    <property type="entry name" value="PROKAR_LIPOPROTEIN"/>
    <property type="match status" value="1"/>
</dbReference>